<dbReference type="PANTHER" id="PTHR35525">
    <property type="entry name" value="BLL6575 PROTEIN"/>
    <property type="match status" value="1"/>
</dbReference>
<protein>
    <submittedName>
        <fullName evidence="2">Putative RNA-binding Zn ribbon-like protein</fullName>
    </submittedName>
</protein>
<dbReference type="InterPro" id="IPR010852">
    <property type="entry name" value="ABATE"/>
</dbReference>
<dbReference type="PANTHER" id="PTHR35525:SF3">
    <property type="entry name" value="BLL6575 PROTEIN"/>
    <property type="match status" value="1"/>
</dbReference>
<dbReference type="EMBL" id="SLWN01000001">
    <property type="protein sequence ID" value="TCO35510.1"/>
    <property type="molecule type" value="Genomic_DNA"/>
</dbReference>
<proteinExistence type="predicted"/>
<dbReference type="SUPFAM" id="SSF160904">
    <property type="entry name" value="Jann2411-like"/>
    <property type="match status" value="1"/>
</dbReference>
<dbReference type="Pfam" id="PF07336">
    <property type="entry name" value="ABATE"/>
    <property type="match status" value="1"/>
</dbReference>
<dbReference type="OrthoDB" id="3211108at2"/>
<dbReference type="InterPro" id="IPR023286">
    <property type="entry name" value="ABATE_dom_sf"/>
</dbReference>
<gene>
    <name evidence="2" type="ORF">EV652_101392</name>
</gene>
<dbReference type="Proteomes" id="UP000294508">
    <property type="component" value="Unassembled WGS sequence"/>
</dbReference>
<dbReference type="AlphaFoldDB" id="A0A4V2S168"/>
<sequence>MQNVVLDSGADGELALAFVSTIRHDGHGGVADDFASDHQVAAWIEAHWPGTRADATTLRELRRAARAAFAATVSPAPPSRADATNLMTPATAGRLLTDAIAGLGLTHEVDLDSGSVEVRRTSGSRGEPLVLGSLALAVADFLSGPLSGRLRSCQAPRCVRYFVQSHGKQQWCKQSCGNRARVARHAARQH</sequence>
<reference evidence="2 3" key="1">
    <citation type="journal article" date="2015" name="Stand. Genomic Sci.">
        <title>Genomic Encyclopedia of Bacterial and Archaeal Type Strains, Phase III: the genomes of soil and plant-associated and newly described type strains.</title>
        <authorList>
            <person name="Whitman W.B."/>
            <person name="Woyke T."/>
            <person name="Klenk H.P."/>
            <person name="Zhou Y."/>
            <person name="Lilburn T.G."/>
            <person name="Beck B.J."/>
            <person name="De Vos P."/>
            <person name="Vandamme P."/>
            <person name="Eisen J.A."/>
            <person name="Garrity G."/>
            <person name="Hugenholtz P."/>
            <person name="Kyrpides N.C."/>
        </authorList>
    </citation>
    <scope>NUCLEOTIDE SEQUENCE [LARGE SCALE GENOMIC DNA]</scope>
    <source>
        <strain evidence="2 3">VKM Ac-2572</strain>
    </source>
</reference>
<dbReference type="Pfam" id="PF11706">
    <property type="entry name" value="zf-CGNR"/>
    <property type="match status" value="1"/>
</dbReference>
<keyword evidence="3" id="KW-1185">Reference proteome</keyword>
<name>A0A4V2S168_9ACTN</name>
<organism evidence="2 3">
    <name type="scientific">Kribbella steppae</name>
    <dbReference type="NCBI Taxonomy" id="2512223"/>
    <lineage>
        <taxon>Bacteria</taxon>
        <taxon>Bacillati</taxon>
        <taxon>Actinomycetota</taxon>
        <taxon>Actinomycetes</taxon>
        <taxon>Propionibacteriales</taxon>
        <taxon>Kribbellaceae</taxon>
        <taxon>Kribbella</taxon>
    </lineage>
</organism>
<dbReference type="InterPro" id="IPR021005">
    <property type="entry name" value="Znf_CGNR"/>
</dbReference>
<accession>A0A4V2S168</accession>
<evidence type="ECO:0000259" key="1">
    <source>
        <dbReference type="Pfam" id="PF11706"/>
    </source>
</evidence>
<feature type="domain" description="Zinc finger CGNR" evidence="1">
    <location>
        <begin position="149"/>
        <end position="189"/>
    </location>
</feature>
<dbReference type="Gene3D" id="1.10.3300.10">
    <property type="entry name" value="Jann2411-like domain"/>
    <property type="match status" value="1"/>
</dbReference>
<evidence type="ECO:0000313" key="2">
    <source>
        <dbReference type="EMBL" id="TCO35510.1"/>
    </source>
</evidence>
<dbReference type="RefSeq" id="WP_132207194.1">
    <property type="nucleotide sequence ID" value="NZ_SLWN01000001.1"/>
</dbReference>
<evidence type="ECO:0000313" key="3">
    <source>
        <dbReference type="Proteomes" id="UP000294508"/>
    </source>
</evidence>
<comment type="caution">
    <text evidence="2">The sequence shown here is derived from an EMBL/GenBank/DDBJ whole genome shotgun (WGS) entry which is preliminary data.</text>
</comment>